<dbReference type="PRINTS" id="PR01415">
    <property type="entry name" value="ANKYRIN"/>
</dbReference>
<dbReference type="Pfam" id="PF11929">
    <property type="entry name" value="DUF3447"/>
    <property type="match status" value="1"/>
</dbReference>
<dbReference type="Pfam" id="PF12796">
    <property type="entry name" value="Ank_2"/>
    <property type="match status" value="1"/>
</dbReference>
<dbReference type="Proteomes" id="UP000001542">
    <property type="component" value="Unassembled WGS sequence"/>
</dbReference>
<organism evidence="3 4">
    <name type="scientific">Trichomonas vaginalis (strain ATCC PRA-98 / G3)</name>
    <dbReference type="NCBI Taxonomy" id="412133"/>
    <lineage>
        <taxon>Eukaryota</taxon>
        <taxon>Metamonada</taxon>
        <taxon>Parabasalia</taxon>
        <taxon>Trichomonadida</taxon>
        <taxon>Trichomonadidae</taxon>
        <taxon>Trichomonas</taxon>
    </lineage>
</organism>
<dbReference type="eggNOG" id="KOG0504">
    <property type="taxonomic scope" value="Eukaryota"/>
</dbReference>
<evidence type="ECO:0000313" key="4">
    <source>
        <dbReference type="Proteomes" id="UP000001542"/>
    </source>
</evidence>
<reference evidence="3" key="2">
    <citation type="journal article" date="2007" name="Science">
        <title>Draft genome sequence of the sexually transmitted pathogen Trichomonas vaginalis.</title>
        <authorList>
            <person name="Carlton J.M."/>
            <person name="Hirt R.P."/>
            <person name="Silva J.C."/>
            <person name="Delcher A.L."/>
            <person name="Schatz M."/>
            <person name="Zhao Q."/>
            <person name="Wortman J.R."/>
            <person name="Bidwell S.L."/>
            <person name="Alsmark U.C.M."/>
            <person name="Besteiro S."/>
            <person name="Sicheritz-Ponten T."/>
            <person name="Noel C.J."/>
            <person name="Dacks J.B."/>
            <person name="Foster P.G."/>
            <person name="Simillion C."/>
            <person name="Van de Peer Y."/>
            <person name="Miranda-Saavedra D."/>
            <person name="Barton G.J."/>
            <person name="Westrop G.D."/>
            <person name="Mueller S."/>
            <person name="Dessi D."/>
            <person name="Fiori P.L."/>
            <person name="Ren Q."/>
            <person name="Paulsen I."/>
            <person name="Zhang H."/>
            <person name="Bastida-Corcuera F.D."/>
            <person name="Simoes-Barbosa A."/>
            <person name="Brown M.T."/>
            <person name="Hayes R.D."/>
            <person name="Mukherjee M."/>
            <person name="Okumura C.Y."/>
            <person name="Schneider R."/>
            <person name="Smith A.J."/>
            <person name="Vanacova S."/>
            <person name="Villalvazo M."/>
            <person name="Haas B.J."/>
            <person name="Pertea M."/>
            <person name="Feldblyum T.V."/>
            <person name="Utterback T.R."/>
            <person name="Shu C.L."/>
            <person name="Osoegawa K."/>
            <person name="de Jong P.J."/>
            <person name="Hrdy I."/>
            <person name="Horvathova L."/>
            <person name="Zubacova Z."/>
            <person name="Dolezal P."/>
            <person name="Malik S.B."/>
            <person name="Logsdon J.M. Jr."/>
            <person name="Henze K."/>
            <person name="Gupta A."/>
            <person name="Wang C.C."/>
            <person name="Dunne R.L."/>
            <person name="Upcroft J.A."/>
            <person name="Upcroft P."/>
            <person name="White O."/>
            <person name="Salzberg S.L."/>
            <person name="Tang P."/>
            <person name="Chiu C.-H."/>
            <person name="Lee Y.-S."/>
            <person name="Embley T.M."/>
            <person name="Coombs G.H."/>
            <person name="Mottram J.C."/>
            <person name="Tachezy J."/>
            <person name="Fraser-Liggett C.M."/>
            <person name="Johnson P.J."/>
        </authorList>
    </citation>
    <scope>NUCLEOTIDE SEQUENCE [LARGE SCALE GENOMIC DNA]</scope>
    <source>
        <strain evidence="3">G3</strain>
    </source>
</reference>
<feature type="repeat" description="ANK" evidence="1">
    <location>
        <begin position="382"/>
        <end position="414"/>
    </location>
</feature>
<sequence>MSDDEIYPDQYSELRNICKDYIDLYNSLYQLKTKNEDELNSIFEKIKVVLIDSKQRHPENIIEDIFNIIPYNNRYTKSYLKLAKLISDEYNVERVNNLPDILTFLFHNEYDVQLCDYKDFEKNNEDTEFISNILISENPDIHTTNSIYKLIMDNDLKNFILFTERKEFNKNQKLECKLYPDYFRDYTLLELCCYYGSVDCFKFLRTEFHSEITQKCLYFSFLGGNPEIMSECLKYQKSNQYEYCMTYAIISHNIDFVTFLMNEFSLKIDLVNCIRFNNLEAFLVYFDQTNDFNRCLDASMKFKITSLCIFFSHCANVDPVLHIATRNHDKELVELLLSHGVNLNEKDKDGDTALNIAACNGYKDIAELLLSHGANIHEKDKYGNMALHIATYHKDKEIVELLLSHGANINEKDICGETALHIALDRYDKEIIELLLSYGANINEKNRYGKTPLQIATNHNNKEIVELFLSYGENINKKDDDREEYNSGCRIF</sequence>
<dbReference type="Pfam" id="PF13637">
    <property type="entry name" value="Ank_4"/>
    <property type="match status" value="1"/>
</dbReference>
<gene>
    <name evidence="3" type="ORF">TVAG_206280</name>
</gene>
<dbReference type="OrthoDB" id="7729168at2759"/>
<accession>A2E1L3</accession>
<evidence type="ECO:0000259" key="2">
    <source>
        <dbReference type="Pfam" id="PF11929"/>
    </source>
</evidence>
<dbReference type="SMR" id="A2E1L3"/>
<dbReference type="VEuPathDB" id="TrichDB:TVAG_206280"/>
<feature type="repeat" description="ANK" evidence="1">
    <location>
        <begin position="415"/>
        <end position="447"/>
    </location>
</feature>
<feature type="repeat" description="ANK" evidence="1">
    <location>
        <begin position="316"/>
        <end position="348"/>
    </location>
</feature>
<feature type="repeat" description="ANK" evidence="1">
    <location>
        <begin position="448"/>
        <end position="480"/>
    </location>
</feature>
<dbReference type="InterPro" id="IPR002110">
    <property type="entry name" value="Ankyrin_rpt"/>
</dbReference>
<name>A2E1L3_TRIV3</name>
<dbReference type="RefSeq" id="XP_001325683.1">
    <property type="nucleotide sequence ID" value="XM_001325648.1"/>
</dbReference>
<dbReference type="SUPFAM" id="SSF48403">
    <property type="entry name" value="Ankyrin repeat"/>
    <property type="match status" value="1"/>
</dbReference>
<dbReference type="SMART" id="SM00248">
    <property type="entry name" value="ANK"/>
    <property type="match status" value="7"/>
</dbReference>
<dbReference type="VEuPathDB" id="TrichDB:TVAGG3_0519180"/>
<dbReference type="EMBL" id="DS113285">
    <property type="protein sequence ID" value="EAY13460.1"/>
    <property type="molecule type" value="Genomic_DNA"/>
</dbReference>
<dbReference type="KEGG" id="tva:4771439"/>
<dbReference type="AlphaFoldDB" id="A2E1L3"/>
<feature type="repeat" description="ANK" evidence="1">
    <location>
        <begin position="349"/>
        <end position="381"/>
    </location>
</feature>
<dbReference type="PANTHER" id="PTHR24182:SF13">
    <property type="entry name" value="LD18443P"/>
    <property type="match status" value="1"/>
</dbReference>
<dbReference type="PROSITE" id="PS50088">
    <property type="entry name" value="ANK_REPEAT"/>
    <property type="match status" value="5"/>
</dbReference>
<feature type="domain" description="DUF3447" evidence="2">
    <location>
        <begin position="208"/>
        <end position="285"/>
    </location>
</feature>
<dbReference type="Gene3D" id="1.25.40.20">
    <property type="entry name" value="Ankyrin repeat-containing domain"/>
    <property type="match status" value="1"/>
</dbReference>
<dbReference type="InterPro" id="IPR036770">
    <property type="entry name" value="Ankyrin_rpt-contain_sf"/>
</dbReference>
<evidence type="ECO:0000313" key="3">
    <source>
        <dbReference type="EMBL" id="EAY13460.1"/>
    </source>
</evidence>
<keyword evidence="4" id="KW-1185">Reference proteome</keyword>
<dbReference type="PANTHER" id="PTHR24182">
    <property type="entry name" value="ANKYRIN REPEAT AND SOCS BOX CONTAINING 4"/>
    <property type="match status" value="1"/>
</dbReference>
<proteinExistence type="predicted"/>
<dbReference type="InParanoid" id="A2E1L3"/>
<reference evidence="3" key="1">
    <citation type="submission" date="2006-10" db="EMBL/GenBank/DDBJ databases">
        <authorList>
            <person name="Amadeo P."/>
            <person name="Zhao Q."/>
            <person name="Wortman J."/>
            <person name="Fraser-Liggett C."/>
            <person name="Carlton J."/>
        </authorList>
    </citation>
    <scope>NUCLEOTIDE SEQUENCE</scope>
    <source>
        <strain evidence="3">G3</strain>
    </source>
</reference>
<dbReference type="STRING" id="5722.A2E1L3"/>
<dbReference type="PROSITE" id="PS50297">
    <property type="entry name" value="ANK_REP_REGION"/>
    <property type="match status" value="5"/>
</dbReference>
<keyword evidence="1" id="KW-0040">ANK repeat</keyword>
<dbReference type="InterPro" id="IPR020683">
    <property type="entry name" value="DUF3447"/>
</dbReference>
<protein>
    <recommendedName>
        <fullName evidence="2">DUF3447 domain-containing protein</fullName>
    </recommendedName>
</protein>
<evidence type="ECO:0000256" key="1">
    <source>
        <dbReference type="PROSITE-ProRule" id="PRU00023"/>
    </source>
</evidence>